<dbReference type="Gene3D" id="1.25.40.20">
    <property type="entry name" value="Ankyrin repeat-containing domain"/>
    <property type="match status" value="1"/>
</dbReference>
<dbReference type="SMART" id="SM00248">
    <property type="entry name" value="ANK"/>
    <property type="match status" value="3"/>
</dbReference>
<evidence type="ECO:0000256" key="1">
    <source>
        <dbReference type="ARBA" id="ARBA00005949"/>
    </source>
</evidence>
<dbReference type="EnsemblMetazoa" id="G34325.1">
    <property type="protein sequence ID" value="G34325.1:cds"/>
    <property type="gene ID" value="G34325"/>
</dbReference>
<proteinExistence type="inferred from homology"/>
<evidence type="ECO:0000256" key="2">
    <source>
        <dbReference type="ARBA" id="ARBA00022737"/>
    </source>
</evidence>
<feature type="domain" description="SOCS box" evidence="5">
    <location>
        <begin position="284"/>
        <end position="346"/>
    </location>
</feature>
<dbReference type="InterPro" id="IPR036770">
    <property type="entry name" value="Ankyrin_rpt-contain_sf"/>
</dbReference>
<dbReference type="OMA" id="VICKKRD"/>
<evidence type="ECO:0000259" key="5">
    <source>
        <dbReference type="PROSITE" id="PS50225"/>
    </source>
</evidence>
<dbReference type="PANTHER" id="PTHR24136:SF15">
    <property type="entry name" value="ANK_REP_REGION DOMAIN-CONTAINING PROTEIN"/>
    <property type="match status" value="1"/>
</dbReference>
<dbReference type="PROSITE" id="PS50225">
    <property type="entry name" value="SOCS"/>
    <property type="match status" value="1"/>
</dbReference>
<feature type="repeat" description="ANK" evidence="4">
    <location>
        <begin position="62"/>
        <end position="94"/>
    </location>
</feature>
<keyword evidence="3 4" id="KW-0040">ANK repeat</keyword>
<dbReference type="OrthoDB" id="6053198at2759"/>
<evidence type="ECO:0000256" key="4">
    <source>
        <dbReference type="PROSITE-ProRule" id="PRU00023"/>
    </source>
</evidence>
<dbReference type="PANTHER" id="PTHR24136">
    <property type="entry name" value="SOWAH (DROSOPHILA) HOMOLOG"/>
    <property type="match status" value="1"/>
</dbReference>
<accession>A0A8W8MSQ5</accession>
<evidence type="ECO:0000256" key="3">
    <source>
        <dbReference type="ARBA" id="ARBA00023043"/>
    </source>
</evidence>
<evidence type="ECO:0000313" key="7">
    <source>
        <dbReference type="Proteomes" id="UP000005408"/>
    </source>
</evidence>
<comment type="similarity">
    <text evidence="1">Belongs to the ankyrin SOCS box (ASB) family.</text>
</comment>
<dbReference type="InterPro" id="IPR002110">
    <property type="entry name" value="Ankyrin_rpt"/>
</dbReference>
<dbReference type="InterPro" id="IPR001496">
    <property type="entry name" value="SOCS_box"/>
</dbReference>
<dbReference type="SUPFAM" id="SSF48403">
    <property type="entry name" value="Ankyrin repeat"/>
    <property type="match status" value="1"/>
</dbReference>
<dbReference type="InterPro" id="IPR036036">
    <property type="entry name" value="SOCS_box-like_dom_sf"/>
</dbReference>
<dbReference type="InterPro" id="IPR051573">
    <property type="entry name" value="Ankyrin-SOCS_box_domain"/>
</dbReference>
<reference evidence="6" key="1">
    <citation type="submission" date="2022-08" db="UniProtKB">
        <authorList>
            <consortium name="EnsemblMetazoa"/>
        </authorList>
    </citation>
    <scope>IDENTIFICATION</scope>
    <source>
        <strain evidence="6">05x7-T-G4-1.051#20</strain>
    </source>
</reference>
<dbReference type="CDD" id="cd03587">
    <property type="entry name" value="SOCS"/>
    <property type="match status" value="1"/>
</dbReference>
<protein>
    <recommendedName>
        <fullName evidence="5">SOCS box domain-containing protein</fullName>
    </recommendedName>
</protein>
<keyword evidence="7" id="KW-1185">Reference proteome</keyword>
<dbReference type="GO" id="GO:0045732">
    <property type="term" value="P:positive regulation of protein catabolic process"/>
    <property type="evidence" value="ECO:0007669"/>
    <property type="project" value="TreeGrafter"/>
</dbReference>
<name>A0A8W8MSQ5_MAGGI</name>
<dbReference type="Pfam" id="PF07525">
    <property type="entry name" value="SOCS_box"/>
    <property type="match status" value="1"/>
</dbReference>
<dbReference type="Pfam" id="PF12796">
    <property type="entry name" value="Ank_2"/>
    <property type="match status" value="1"/>
</dbReference>
<keyword evidence="2" id="KW-0677">Repeat</keyword>
<dbReference type="GO" id="GO:0016567">
    <property type="term" value="P:protein ubiquitination"/>
    <property type="evidence" value="ECO:0007669"/>
    <property type="project" value="TreeGrafter"/>
</dbReference>
<dbReference type="PROSITE" id="PS50297">
    <property type="entry name" value="ANK_REP_REGION"/>
    <property type="match status" value="1"/>
</dbReference>
<organism evidence="6 7">
    <name type="scientific">Magallana gigas</name>
    <name type="common">Pacific oyster</name>
    <name type="synonym">Crassostrea gigas</name>
    <dbReference type="NCBI Taxonomy" id="29159"/>
    <lineage>
        <taxon>Eukaryota</taxon>
        <taxon>Metazoa</taxon>
        <taxon>Spiralia</taxon>
        <taxon>Lophotrochozoa</taxon>
        <taxon>Mollusca</taxon>
        <taxon>Bivalvia</taxon>
        <taxon>Autobranchia</taxon>
        <taxon>Pteriomorphia</taxon>
        <taxon>Ostreida</taxon>
        <taxon>Ostreoidea</taxon>
        <taxon>Ostreidae</taxon>
        <taxon>Magallana</taxon>
    </lineage>
</organism>
<dbReference type="Gene3D" id="1.10.750.20">
    <property type="entry name" value="SOCS box"/>
    <property type="match status" value="1"/>
</dbReference>
<dbReference type="SUPFAM" id="SSF158235">
    <property type="entry name" value="SOCS box-like"/>
    <property type="match status" value="1"/>
</dbReference>
<dbReference type="GO" id="GO:0035556">
    <property type="term" value="P:intracellular signal transduction"/>
    <property type="evidence" value="ECO:0007669"/>
    <property type="project" value="InterPro"/>
</dbReference>
<dbReference type="AlphaFoldDB" id="A0A8W8MSQ5"/>
<dbReference type="PROSITE" id="PS50088">
    <property type="entry name" value="ANK_REPEAT"/>
    <property type="match status" value="2"/>
</dbReference>
<dbReference type="SMART" id="SM00969">
    <property type="entry name" value="SOCS_box"/>
    <property type="match status" value="1"/>
</dbReference>
<dbReference type="Proteomes" id="UP000005408">
    <property type="component" value="Unassembled WGS sequence"/>
</dbReference>
<sequence length="359" mass="40808">MGQILQYFSSEPPVCKTEEDLLNYAWKSVRLKCVDTLVKNEVTLKMRGMYGCSENNGIKVLKEYTPLVIACMYRDLKLATKLIKLGADVNLCPQENRFASEEGVPPLYYATNARDAEMVKLLFNSGADVNGLKGRQQYLNLQEPVTELYSIFDINRGTYSRSAKSCSRPQASLQDLVELYLEAGAKLNTTRWGPCLFYGRGRVFKANRPTTLNIPGPYFKCDTAILLLQHGVDPNMYNLSDVWFQFSGHNCFRSNNDCVQFSTLLETFLGAGYHLTSADINNRFIRENLKRIDVNVEEPVSLKQMCRSAIRQRLSKSSKDTTIFPAIDTIHIPTQLKNYLKLRDIIDICSSSIYCRANF</sequence>
<feature type="repeat" description="ANK" evidence="4">
    <location>
        <begin position="102"/>
        <end position="134"/>
    </location>
</feature>
<evidence type="ECO:0000313" key="6">
    <source>
        <dbReference type="EnsemblMetazoa" id="G34325.1:cds"/>
    </source>
</evidence>